<feature type="region of interest" description="Disordered" evidence="10">
    <location>
        <begin position="1"/>
        <end position="22"/>
    </location>
</feature>
<reference evidence="12 13" key="1">
    <citation type="submission" date="2016-10" db="EMBL/GenBank/DDBJ databases">
        <authorList>
            <person name="de Groot N.N."/>
        </authorList>
    </citation>
    <scope>NUCLEOTIDE SEQUENCE [LARGE SCALE GENOMIC DNA]</scope>
    <source>
        <strain evidence="12 13">CGMCC 4.6533</strain>
    </source>
</reference>
<feature type="domain" description="Uracil-DNA glycosylase-like" evidence="11">
    <location>
        <begin position="80"/>
        <end position="256"/>
    </location>
</feature>
<dbReference type="SMART" id="SM00987">
    <property type="entry name" value="UreE_C"/>
    <property type="match status" value="1"/>
</dbReference>
<dbReference type="EMBL" id="FNDJ01000007">
    <property type="protein sequence ID" value="SDI83797.1"/>
    <property type="molecule type" value="Genomic_DNA"/>
</dbReference>
<evidence type="ECO:0000256" key="8">
    <source>
        <dbReference type="ARBA" id="ARBA00023779"/>
    </source>
</evidence>
<dbReference type="OrthoDB" id="9787663at2"/>
<keyword evidence="4" id="KW-0378">Hydrolase</keyword>
<dbReference type="STRING" id="633440.SAMN05421869_107233"/>
<dbReference type="GO" id="GO:0046872">
    <property type="term" value="F:metal ion binding"/>
    <property type="evidence" value="ECO:0007669"/>
    <property type="project" value="UniProtKB-KW"/>
</dbReference>
<dbReference type="GO" id="GO:0004844">
    <property type="term" value="F:uracil DNA N-glycosylase activity"/>
    <property type="evidence" value="ECO:0007669"/>
    <property type="project" value="InterPro"/>
</dbReference>
<dbReference type="InterPro" id="IPR051536">
    <property type="entry name" value="UDG_Type-4/5"/>
</dbReference>
<evidence type="ECO:0000256" key="10">
    <source>
        <dbReference type="SAM" id="MobiDB-lite"/>
    </source>
</evidence>
<name>A0A1G8NUD4_9ACTN</name>
<dbReference type="PANTHER" id="PTHR33693">
    <property type="entry name" value="TYPE-5 URACIL-DNA GLYCOSYLASE"/>
    <property type="match status" value="1"/>
</dbReference>
<accession>A0A1G8NUD4</accession>
<evidence type="ECO:0000259" key="11">
    <source>
        <dbReference type="SMART" id="SM00986"/>
    </source>
</evidence>
<dbReference type="RefSeq" id="WP_090932505.1">
    <property type="nucleotide sequence ID" value="NZ_FNDJ01000007.1"/>
</dbReference>
<keyword evidence="1" id="KW-0004">4Fe-4S</keyword>
<comment type="similarity">
    <text evidence="8">Belongs to the uracil-DNA glycosylase (UDG) superfamily. Type 5 (UDGb) family.</text>
</comment>
<evidence type="ECO:0000256" key="5">
    <source>
        <dbReference type="ARBA" id="ARBA00023004"/>
    </source>
</evidence>
<sequence length="264" mass="28668">MSFVPPGTGWPGDPATAETPVAHDPADVRRLAASCGTLAELTAAQSVCRACPRLVAWREEVATVKRRAFAEETYWGRPVPGWGDERPRILLVGLAPAAHGGNRTGRIFTGDRSGDWLFASLHRCGLAEKETSTHAGDGQRLLGVRVVAPVRCAPPANKPTPEEKTTCLPWMSREVELIAPHVRVVVALGGYAWQAMWPALKEAGYDLPRVRPPFGHGAETEVRYGDTPVTLIGCYHPSQQNTFTGRVTAQMLDDIFTRARSLAV</sequence>
<evidence type="ECO:0000256" key="4">
    <source>
        <dbReference type="ARBA" id="ARBA00022801"/>
    </source>
</evidence>
<dbReference type="InterPro" id="IPR005122">
    <property type="entry name" value="Uracil-DNA_glycosylase-like"/>
</dbReference>
<dbReference type="PANTHER" id="PTHR33693:SF3">
    <property type="entry name" value="TYPE-5 URACIL-DNA GLYCOSYLASE"/>
    <property type="match status" value="1"/>
</dbReference>
<dbReference type="Gene3D" id="3.40.470.10">
    <property type="entry name" value="Uracil-DNA glycosylase-like domain"/>
    <property type="match status" value="1"/>
</dbReference>
<organism evidence="12 13">
    <name type="scientific">Nonomuraea jiangxiensis</name>
    <dbReference type="NCBI Taxonomy" id="633440"/>
    <lineage>
        <taxon>Bacteria</taxon>
        <taxon>Bacillati</taxon>
        <taxon>Actinomycetota</taxon>
        <taxon>Actinomycetes</taxon>
        <taxon>Streptosporangiales</taxon>
        <taxon>Streptosporangiaceae</taxon>
        <taxon>Nonomuraea</taxon>
    </lineage>
</organism>
<gene>
    <name evidence="12" type="ORF">SAMN05421869_107233</name>
</gene>
<dbReference type="SUPFAM" id="SSF52141">
    <property type="entry name" value="Uracil-DNA glycosylase-like"/>
    <property type="match status" value="1"/>
</dbReference>
<evidence type="ECO:0000256" key="6">
    <source>
        <dbReference type="ARBA" id="ARBA00023014"/>
    </source>
</evidence>
<keyword evidence="2" id="KW-0479">Metal-binding</keyword>
<dbReference type="GO" id="GO:0033958">
    <property type="term" value="F:DNA-deoxyinosine glycosylase activity"/>
    <property type="evidence" value="ECO:0007669"/>
    <property type="project" value="InterPro"/>
</dbReference>
<evidence type="ECO:0000256" key="3">
    <source>
        <dbReference type="ARBA" id="ARBA00022763"/>
    </source>
</evidence>
<keyword evidence="5" id="KW-0408">Iron</keyword>
<dbReference type="AlphaFoldDB" id="A0A1G8NUD4"/>
<evidence type="ECO:0000256" key="9">
    <source>
        <dbReference type="ARBA" id="ARBA00023887"/>
    </source>
</evidence>
<dbReference type="GO" id="GO:0006284">
    <property type="term" value="P:base-excision repair"/>
    <property type="evidence" value="ECO:0007669"/>
    <property type="project" value="InterPro"/>
</dbReference>
<dbReference type="GO" id="GO:0051539">
    <property type="term" value="F:4 iron, 4 sulfur cluster binding"/>
    <property type="evidence" value="ECO:0007669"/>
    <property type="project" value="UniProtKB-KW"/>
</dbReference>
<evidence type="ECO:0000256" key="2">
    <source>
        <dbReference type="ARBA" id="ARBA00022723"/>
    </source>
</evidence>
<keyword evidence="7" id="KW-0234">DNA repair</keyword>
<proteinExistence type="inferred from homology"/>
<protein>
    <recommendedName>
        <fullName evidence="9">Type-5 uracil-DNA glycosylase</fullName>
    </recommendedName>
</protein>
<keyword evidence="3" id="KW-0227">DNA damage</keyword>
<evidence type="ECO:0000313" key="12">
    <source>
        <dbReference type="EMBL" id="SDI83797.1"/>
    </source>
</evidence>
<dbReference type="SMART" id="SM00986">
    <property type="entry name" value="UDG"/>
    <property type="match status" value="1"/>
</dbReference>
<dbReference type="Pfam" id="PF03167">
    <property type="entry name" value="UDG"/>
    <property type="match status" value="1"/>
</dbReference>
<dbReference type="InterPro" id="IPR044147">
    <property type="entry name" value="UdgB-like"/>
</dbReference>
<evidence type="ECO:0000256" key="7">
    <source>
        <dbReference type="ARBA" id="ARBA00023204"/>
    </source>
</evidence>
<keyword evidence="6" id="KW-0411">Iron-sulfur</keyword>
<dbReference type="Proteomes" id="UP000199202">
    <property type="component" value="Unassembled WGS sequence"/>
</dbReference>
<evidence type="ECO:0000313" key="13">
    <source>
        <dbReference type="Proteomes" id="UP000199202"/>
    </source>
</evidence>
<keyword evidence="13" id="KW-1185">Reference proteome</keyword>
<evidence type="ECO:0000256" key="1">
    <source>
        <dbReference type="ARBA" id="ARBA00022485"/>
    </source>
</evidence>
<dbReference type="InterPro" id="IPR036895">
    <property type="entry name" value="Uracil-DNA_glycosylase-like_sf"/>
</dbReference>
<dbReference type="CDD" id="cd10031">
    <property type="entry name" value="UDG-F5_TTUDGB_like"/>
    <property type="match status" value="1"/>
</dbReference>